<dbReference type="GO" id="GO:0004383">
    <property type="term" value="F:guanylate cyclase activity"/>
    <property type="evidence" value="ECO:0007669"/>
    <property type="project" value="UniProtKB-EC"/>
</dbReference>
<comment type="catalytic activity">
    <reaction evidence="1">
        <text>GTP = 3',5'-cyclic GMP + diphosphate</text>
        <dbReference type="Rhea" id="RHEA:13665"/>
        <dbReference type="ChEBI" id="CHEBI:33019"/>
        <dbReference type="ChEBI" id="CHEBI:37565"/>
        <dbReference type="ChEBI" id="CHEBI:57746"/>
        <dbReference type="EC" id="4.6.1.2"/>
    </reaction>
</comment>
<evidence type="ECO:0000256" key="6">
    <source>
        <dbReference type="ARBA" id="ARBA00022723"/>
    </source>
</evidence>
<keyword evidence="11 14" id="KW-0472">Membrane</keyword>
<accession>A0A368GEK1</accession>
<evidence type="ECO:0000256" key="12">
    <source>
        <dbReference type="ARBA" id="ARBA00023239"/>
    </source>
</evidence>
<dbReference type="GO" id="GO:0005524">
    <property type="term" value="F:ATP binding"/>
    <property type="evidence" value="ECO:0007669"/>
    <property type="project" value="UniProtKB-KW"/>
</dbReference>
<feature type="domain" description="Guanylate cyclase" evidence="15">
    <location>
        <begin position="539"/>
        <end position="667"/>
    </location>
</feature>
<feature type="region of interest" description="Disordered" evidence="13">
    <location>
        <begin position="948"/>
        <end position="993"/>
    </location>
</feature>
<keyword evidence="10 14" id="KW-1133">Transmembrane helix</keyword>
<evidence type="ECO:0000256" key="13">
    <source>
        <dbReference type="SAM" id="MobiDB-lite"/>
    </source>
</evidence>
<keyword evidence="9" id="KW-0460">Magnesium</keyword>
<dbReference type="Gene3D" id="3.30.70.1230">
    <property type="entry name" value="Nucleotide cyclase"/>
    <property type="match status" value="2"/>
</dbReference>
<dbReference type="SUPFAM" id="SSF55073">
    <property type="entry name" value="Nucleotide cyclase"/>
    <property type="match status" value="2"/>
</dbReference>
<dbReference type="CDD" id="cd07302">
    <property type="entry name" value="CHD"/>
    <property type="match status" value="1"/>
</dbReference>
<dbReference type="InterPro" id="IPR029787">
    <property type="entry name" value="Nucleotide_cyclase"/>
</dbReference>
<evidence type="ECO:0000313" key="17">
    <source>
        <dbReference type="Proteomes" id="UP000252519"/>
    </source>
</evidence>
<sequence length="1053" mass="118691">MLKTWSQAYRGHSSRLLAAFLPQHLISAARLQIATNNPHIYAEHYPQVTVAYGRLIGFEAVLSQCSSLDAARVLKEVEQRIDRLCDLNGCTKVASEGITVISSIPSHDPYHALNVVRFALQLEALVDSFRDATTADVAVCVGIDSGSVSAGVVGSTKWHYDVIGVTVDNAILLQSNAPAHGVFLTEETRQLVEGHYTLEHIGEIWRVSGGSPGPELFPVNKRFSMVTVPQGINRLLQTLTTLDPQIKTIGATKKRPLTFRKAKLQDEDDQKKDPSAASFMNSLSLQFKNNRLEMEFHKEMDHWFIPALAISIFFLVVYGIYHMLVMPRLITSLALIVVALTLMFFILLMLYINYFHSFSQFITRTSHGHSLTILLIMAILFLCGIVNTFSCPQPEQADVCQTVHFSAFSFAMWMLTTAVFIRFSSVYLLGVLTFAIFIYTIQIFLSHPPIGPQEFTVEFDLWVGLSSLAALVFLHARRCEKLMRLDFLSVVKGVEESSSKDRFLLLNSQVLLNLVPPHVAPWVVAKTGEQWHHAHHSVGVAYMTVSGFNLSGEQGLNGLNYVFTSFDQQLTNFRGIEKIKSANRFYIVAVGLLPDAAQNVNETPWTIGELLHTLAQFLLQATQFASEKDFQVQIGMDCGSALSLVADTDQPRYELWGETVERARILMQSASQGKTFVSEEIFLALRPRNLHFSTKPMKVIPNLNAYILYSTEDNTPNESMPREEQERHTQYMFETAQNVDSQLTSSMASSFSSELQSIEGGGETDSDIEWITPETALMRQSTSSHQPREPVIPLRSNYRMSDYNPYREPYRVQDVMAQRFSDSYKGDHASQYSDWSEQESRAPSRGSQRARRRWRGGSKSSLRHPFSWMKRGTSTDYDDSLADPAERLEAAANRVDRMLQELNAYGEFADIKPLEYRPFPTAAYGSMKSVHRAMSSACHTEYDNAESEAALSDVEPNANGRTSRSQEKRRKRRWRSQKGEDADTESQCSSAASSVDLDPLRWKSVHSIGYENEYEMQSDNEGLAIEEMKALSRDIRKNFGDFKLATFDDIDQD</sequence>
<evidence type="ECO:0000256" key="3">
    <source>
        <dbReference type="ARBA" id="ARBA00004141"/>
    </source>
</evidence>
<comment type="caution">
    <text evidence="16">The sequence shown here is derived from an EMBL/GenBank/DDBJ whole genome shotgun (WGS) entry which is preliminary data.</text>
</comment>
<evidence type="ECO:0000256" key="2">
    <source>
        <dbReference type="ARBA" id="ARBA00001593"/>
    </source>
</evidence>
<keyword evidence="17" id="KW-1185">Reference proteome</keyword>
<dbReference type="GO" id="GO:0046872">
    <property type="term" value="F:metal ion binding"/>
    <property type="evidence" value="ECO:0007669"/>
    <property type="project" value="UniProtKB-KW"/>
</dbReference>
<dbReference type="GO" id="GO:0007189">
    <property type="term" value="P:adenylate cyclase-activating G protein-coupled receptor signaling pathway"/>
    <property type="evidence" value="ECO:0007669"/>
    <property type="project" value="TreeGrafter"/>
</dbReference>
<dbReference type="SMART" id="SM00044">
    <property type="entry name" value="CYCc"/>
    <property type="match status" value="2"/>
</dbReference>
<organism evidence="16 17">
    <name type="scientific">Ancylostoma caninum</name>
    <name type="common">Dog hookworm</name>
    <dbReference type="NCBI Taxonomy" id="29170"/>
    <lineage>
        <taxon>Eukaryota</taxon>
        <taxon>Metazoa</taxon>
        <taxon>Ecdysozoa</taxon>
        <taxon>Nematoda</taxon>
        <taxon>Chromadorea</taxon>
        <taxon>Rhabditida</taxon>
        <taxon>Rhabditina</taxon>
        <taxon>Rhabditomorpha</taxon>
        <taxon>Strongyloidea</taxon>
        <taxon>Ancylostomatidae</taxon>
        <taxon>Ancylostomatinae</taxon>
        <taxon>Ancylostoma</taxon>
    </lineage>
</organism>
<dbReference type="PANTHER" id="PTHR45627">
    <property type="entry name" value="ADENYLATE CYCLASE TYPE 1"/>
    <property type="match status" value="1"/>
</dbReference>
<keyword evidence="8" id="KW-0067">ATP-binding</keyword>
<protein>
    <recommendedName>
        <fullName evidence="4">adenylate cyclase</fullName>
        <ecNumber evidence="4">4.6.1.1</ecNumber>
    </recommendedName>
</protein>
<evidence type="ECO:0000256" key="9">
    <source>
        <dbReference type="ARBA" id="ARBA00022842"/>
    </source>
</evidence>
<feature type="transmembrane region" description="Helical" evidence="14">
    <location>
        <begin position="330"/>
        <end position="351"/>
    </location>
</feature>
<feature type="region of interest" description="Disordered" evidence="13">
    <location>
        <begin position="827"/>
        <end position="879"/>
    </location>
</feature>
<evidence type="ECO:0000256" key="14">
    <source>
        <dbReference type="SAM" id="Phobius"/>
    </source>
</evidence>
<comment type="catalytic activity">
    <reaction evidence="2">
        <text>ATP = 3',5'-cyclic AMP + diphosphate</text>
        <dbReference type="Rhea" id="RHEA:15389"/>
        <dbReference type="ChEBI" id="CHEBI:30616"/>
        <dbReference type="ChEBI" id="CHEBI:33019"/>
        <dbReference type="ChEBI" id="CHEBI:58165"/>
        <dbReference type="EC" id="4.6.1.1"/>
    </reaction>
</comment>
<feature type="domain" description="Guanylate cyclase" evidence="15">
    <location>
        <begin position="49"/>
        <end position="174"/>
    </location>
</feature>
<evidence type="ECO:0000256" key="5">
    <source>
        <dbReference type="ARBA" id="ARBA00022692"/>
    </source>
</evidence>
<dbReference type="GO" id="GO:0004016">
    <property type="term" value="F:adenylate cyclase activity"/>
    <property type="evidence" value="ECO:0007669"/>
    <property type="project" value="UniProtKB-EC"/>
</dbReference>
<name>A0A368GEK1_ANCCA</name>
<dbReference type="Pfam" id="PF00211">
    <property type="entry name" value="Guanylate_cyc"/>
    <property type="match status" value="2"/>
</dbReference>
<keyword evidence="6" id="KW-0479">Metal-binding</keyword>
<dbReference type="AlphaFoldDB" id="A0A368GEK1"/>
<keyword evidence="5 14" id="KW-0812">Transmembrane</keyword>
<evidence type="ECO:0000313" key="16">
    <source>
        <dbReference type="EMBL" id="RCN41689.1"/>
    </source>
</evidence>
<dbReference type="GO" id="GO:0006171">
    <property type="term" value="P:cAMP biosynthetic process"/>
    <property type="evidence" value="ECO:0007669"/>
    <property type="project" value="TreeGrafter"/>
</dbReference>
<dbReference type="EMBL" id="JOJR01000225">
    <property type="protein sequence ID" value="RCN41689.1"/>
    <property type="molecule type" value="Genomic_DNA"/>
</dbReference>
<dbReference type="GO" id="GO:0005886">
    <property type="term" value="C:plasma membrane"/>
    <property type="evidence" value="ECO:0007669"/>
    <property type="project" value="TreeGrafter"/>
</dbReference>
<keyword evidence="12" id="KW-0456">Lyase</keyword>
<dbReference type="STRING" id="29170.A0A368GEK1"/>
<feature type="transmembrane region" description="Helical" evidence="14">
    <location>
        <begin position="303"/>
        <end position="324"/>
    </location>
</feature>
<dbReference type="PANTHER" id="PTHR45627:SF26">
    <property type="entry name" value="ADENYLATE CYCLASE TYPE 1"/>
    <property type="match status" value="1"/>
</dbReference>
<feature type="transmembrane region" description="Helical" evidence="14">
    <location>
        <begin position="426"/>
        <end position="447"/>
    </location>
</feature>
<evidence type="ECO:0000256" key="8">
    <source>
        <dbReference type="ARBA" id="ARBA00022840"/>
    </source>
</evidence>
<evidence type="ECO:0000256" key="4">
    <source>
        <dbReference type="ARBA" id="ARBA00012201"/>
    </source>
</evidence>
<dbReference type="GO" id="GO:0035556">
    <property type="term" value="P:intracellular signal transduction"/>
    <property type="evidence" value="ECO:0007669"/>
    <property type="project" value="InterPro"/>
</dbReference>
<evidence type="ECO:0000256" key="1">
    <source>
        <dbReference type="ARBA" id="ARBA00001436"/>
    </source>
</evidence>
<dbReference type="Proteomes" id="UP000252519">
    <property type="component" value="Unassembled WGS sequence"/>
</dbReference>
<comment type="subcellular location">
    <subcellularLocation>
        <location evidence="3">Membrane</location>
        <topology evidence="3">Multi-pass membrane protein</topology>
    </subcellularLocation>
</comment>
<proteinExistence type="predicted"/>
<evidence type="ECO:0000256" key="7">
    <source>
        <dbReference type="ARBA" id="ARBA00022741"/>
    </source>
</evidence>
<dbReference type="OrthoDB" id="5867840at2759"/>
<gene>
    <name evidence="16" type="ORF">ANCCAN_12359</name>
</gene>
<evidence type="ECO:0000256" key="10">
    <source>
        <dbReference type="ARBA" id="ARBA00022989"/>
    </source>
</evidence>
<dbReference type="EC" id="4.6.1.1" evidence="4"/>
<keyword evidence="7" id="KW-0547">Nucleotide-binding</keyword>
<feature type="compositionally biased region" description="Basic residues" evidence="13">
    <location>
        <begin position="967"/>
        <end position="976"/>
    </location>
</feature>
<dbReference type="PROSITE" id="PS50125">
    <property type="entry name" value="GUANYLATE_CYCLASE_2"/>
    <property type="match status" value="2"/>
</dbReference>
<dbReference type="InterPro" id="IPR001054">
    <property type="entry name" value="A/G_cyclase"/>
</dbReference>
<reference evidence="16 17" key="1">
    <citation type="submission" date="2014-10" db="EMBL/GenBank/DDBJ databases">
        <title>Draft genome of the hookworm Ancylostoma caninum.</title>
        <authorList>
            <person name="Mitreva M."/>
        </authorList>
    </citation>
    <scope>NUCLEOTIDE SEQUENCE [LARGE SCALE GENOMIC DNA]</scope>
    <source>
        <strain evidence="16 17">Baltimore</strain>
    </source>
</reference>
<feature type="transmembrane region" description="Helical" evidence="14">
    <location>
        <begin position="371"/>
        <end position="390"/>
    </location>
</feature>
<evidence type="ECO:0000256" key="11">
    <source>
        <dbReference type="ARBA" id="ARBA00023136"/>
    </source>
</evidence>
<evidence type="ECO:0000259" key="15">
    <source>
        <dbReference type="PROSITE" id="PS50125"/>
    </source>
</evidence>